<keyword evidence="1" id="KW-1133">Transmembrane helix</keyword>
<dbReference type="AlphaFoldDB" id="A0A0B7AW53"/>
<evidence type="ECO:0000313" key="2">
    <source>
        <dbReference type="EMBL" id="CEK85053.1"/>
    </source>
</evidence>
<proteinExistence type="predicted"/>
<evidence type="ECO:0000256" key="1">
    <source>
        <dbReference type="SAM" id="Phobius"/>
    </source>
</evidence>
<keyword evidence="1" id="KW-0812">Transmembrane</keyword>
<sequence>MREANILETDIDVPQIVQSFYVKDDRQIKNTAENMDKSSGASVKHVVYLIDYFFLFIITIIYKNYY</sequence>
<reference evidence="2" key="1">
    <citation type="submission" date="2014-12" db="EMBL/GenBank/DDBJ databases">
        <title>Insight into the proteome of Arion vulgaris.</title>
        <authorList>
            <person name="Aradska J."/>
            <person name="Bulat T."/>
            <person name="Smidak R."/>
            <person name="Sarate P."/>
            <person name="Gangsoo J."/>
            <person name="Sialana F."/>
            <person name="Bilban M."/>
            <person name="Lubec G."/>
        </authorList>
    </citation>
    <scope>NUCLEOTIDE SEQUENCE</scope>
    <source>
        <tissue evidence="2">Skin</tissue>
    </source>
</reference>
<dbReference type="EMBL" id="HACG01038188">
    <property type="protein sequence ID" value="CEK85053.1"/>
    <property type="molecule type" value="Transcribed_RNA"/>
</dbReference>
<protein>
    <submittedName>
        <fullName evidence="2">Uncharacterized protein</fullName>
    </submittedName>
</protein>
<keyword evidence="1" id="KW-0472">Membrane</keyword>
<gene>
    <name evidence="2" type="primary">ORF146017</name>
</gene>
<organism evidence="2">
    <name type="scientific">Arion vulgaris</name>
    <dbReference type="NCBI Taxonomy" id="1028688"/>
    <lineage>
        <taxon>Eukaryota</taxon>
        <taxon>Metazoa</taxon>
        <taxon>Spiralia</taxon>
        <taxon>Lophotrochozoa</taxon>
        <taxon>Mollusca</taxon>
        <taxon>Gastropoda</taxon>
        <taxon>Heterobranchia</taxon>
        <taxon>Euthyneura</taxon>
        <taxon>Panpulmonata</taxon>
        <taxon>Eupulmonata</taxon>
        <taxon>Stylommatophora</taxon>
        <taxon>Helicina</taxon>
        <taxon>Arionoidea</taxon>
        <taxon>Arionidae</taxon>
        <taxon>Arion</taxon>
    </lineage>
</organism>
<name>A0A0B7AW53_9EUPU</name>
<accession>A0A0B7AW53</accession>
<feature type="transmembrane region" description="Helical" evidence="1">
    <location>
        <begin position="45"/>
        <end position="62"/>
    </location>
</feature>